<name>A0A8H6MRX6_9PEZI</name>
<reference evidence="1" key="1">
    <citation type="journal article" date="2020" name="Phytopathology">
        <title>Genome Sequence Resources of Colletotrichum truncatum, C. plurivorum, C. musicola, and C. sojae: Four Species Pathogenic to Soybean (Glycine max).</title>
        <authorList>
            <person name="Rogerio F."/>
            <person name="Boufleur T.R."/>
            <person name="Ciampi-Guillardi M."/>
            <person name="Sukno S.A."/>
            <person name="Thon M.R."/>
            <person name="Massola Junior N.S."/>
            <person name="Baroncelli R."/>
        </authorList>
    </citation>
    <scope>NUCLEOTIDE SEQUENCE</scope>
    <source>
        <strain evidence="1">LFN0074</strain>
    </source>
</reference>
<dbReference type="AlphaFoldDB" id="A0A8H6MRX6"/>
<proteinExistence type="predicted"/>
<comment type="caution">
    <text evidence="1">The sequence shown here is derived from an EMBL/GenBank/DDBJ whole genome shotgun (WGS) entry which is preliminary data.</text>
</comment>
<evidence type="ECO:0000313" key="1">
    <source>
        <dbReference type="EMBL" id="KAF6806058.1"/>
    </source>
</evidence>
<accession>A0A8H6MRX6</accession>
<organism evidence="1 2">
    <name type="scientific">Colletotrichum musicola</name>
    <dbReference type="NCBI Taxonomy" id="2175873"/>
    <lineage>
        <taxon>Eukaryota</taxon>
        <taxon>Fungi</taxon>
        <taxon>Dikarya</taxon>
        <taxon>Ascomycota</taxon>
        <taxon>Pezizomycotina</taxon>
        <taxon>Sordariomycetes</taxon>
        <taxon>Hypocreomycetidae</taxon>
        <taxon>Glomerellales</taxon>
        <taxon>Glomerellaceae</taxon>
        <taxon>Colletotrichum</taxon>
        <taxon>Colletotrichum orchidearum species complex</taxon>
    </lineage>
</organism>
<evidence type="ECO:0000313" key="2">
    <source>
        <dbReference type="Proteomes" id="UP000639643"/>
    </source>
</evidence>
<keyword evidence="2" id="KW-1185">Reference proteome</keyword>
<gene>
    <name evidence="1" type="ORF">CMUS01_14461</name>
</gene>
<protein>
    <submittedName>
        <fullName evidence="1">Uncharacterized protein</fullName>
    </submittedName>
</protein>
<dbReference type="Proteomes" id="UP000639643">
    <property type="component" value="Unassembled WGS sequence"/>
</dbReference>
<dbReference type="EMBL" id="WIGM01001044">
    <property type="protein sequence ID" value="KAF6806058.1"/>
    <property type="molecule type" value="Genomic_DNA"/>
</dbReference>
<sequence>MSSSCLGLTSPQTLTRTLSSRSGWLSHVASTPREETYQRVMLQECMDGRSATLITRGRSIRCSWWSPDGSPRRG</sequence>